<dbReference type="KEGG" id="phs:C2L64_44680"/>
<feature type="compositionally biased region" description="Basic residues" evidence="1">
    <location>
        <begin position="133"/>
        <end position="151"/>
    </location>
</feature>
<sequence length="151" mass="16351">MFLCYLIDPRHRTVVKVNDGFDRASELLASEALELQSLWQAMSDPDSSVDVVYSPGDAEEPRFRVPLTHSGKPLELVIAGKGVLIACGAVPGDIASQIATAHALEAHIEYPGDQHTAAADWLKSELGSDRRLPAKRASPKGRRVRRHGASS</sequence>
<accession>A0AAN1MQ75</accession>
<gene>
    <name evidence="2" type="ORF">C2L64_44680</name>
</gene>
<evidence type="ECO:0000313" key="3">
    <source>
        <dbReference type="Proteomes" id="UP000236649"/>
    </source>
</evidence>
<evidence type="ECO:0000256" key="1">
    <source>
        <dbReference type="SAM" id="MobiDB-lite"/>
    </source>
</evidence>
<name>A0AAN1MQ75_9BURK</name>
<dbReference type="RefSeq" id="WP_103153809.1">
    <property type="nucleotide sequence ID" value="NZ_CP026108.1"/>
</dbReference>
<organism evidence="2 3">
    <name type="scientific">Paraburkholderia hospita</name>
    <dbReference type="NCBI Taxonomy" id="169430"/>
    <lineage>
        <taxon>Bacteria</taxon>
        <taxon>Pseudomonadati</taxon>
        <taxon>Pseudomonadota</taxon>
        <taxon>Betaproteobacteria</taxon>
        <taxon>Burkholderiales</taxon>
        <taxon>Burkholderiaceae</taxon>
        <taxon>Paraburkholderia</taxon>
    </lineage>
</organism>
<dbReference type="AlphaFoldDB" id="A0AAN1MQ75"/>
<feature type="region of interest" description="Disordered" evidence="1">
    <location>
        <begin position="128"/>
        <end position="151"/>
    </location>
</feature>
<proteinExistence type="predicted"/>
<dbReference type="Proteomes" id="UP000236649">
    <property type="component" value="Chromosome 4"/>
</dbReference>
<reference evidence="2 3" key="1">
    <citation type="submission" date="2018-01" db="EMBL/GenBank/DDBJ databases">
        <title>Species boundaries and ecological features among Paraburkholderia terrae DSMZ17804T, P. hospita DSMZ17164T and P. caribensis DSMZ13236T.</title>
        <authorList>
            <person name="Pratama A.A."/>
        </authorList>
    </citation>
    <scope>NUCLEOTIDE SEQUENCE [LARGE SCALE GENOMIC DNA]</scope>
    <source>
        <strain evidence="2 3">DSM 17164</strain>
    </source>
</reference>
<dbReference type="EMBL" id="CP026108">
    <property type="protein sequence ID" value="AUT75488.1"/>
    <property type="molecule type" value="Genomic_DNA"/>
</dbReference>
<protein>
    <submittedName>
        <fullName evidence="2">Uncharacterized protein</fullName>
    </submittedName>
</protein>
<evidence type="ECO:0000313" key="2">
    <source>
        <dbReference type="EMBL" id="AUT75488.1"/>
    </source>
</evidence>
<dbReference type="GeneID" id="55535405"/>